<evidence type="ECO:0000256" key="1">
    <source>
        <dbReference type="SAM" id="SignalP"/>
    </source>
</evidence>
<dbReference type="KEGG" id="bbat:Bdt_3598"/>
<dbReference type="HOGENOM" id="CLU_1583313_0_0_7"/>
<keyword evidence="1" id="KW-0732">Signal</keyword>
<reference evidence="2 3" key="1">
    <citation type="journal article" date="2012" name="BMC Genomics">
        <title>Genome analysis of a simultaneously predatory and prey-independent, novel Bdellovibrio bacteriovorus from the River Tiber, supports in silico predictions of both ancient and recent lateral gene transfer from diverse bacteria.</title>
        <authorList>
            <person name="Hobley L."/>
            <person name="Lerner T.R."/>
            <person name="Williams L.E."/>
            <person name="Lambert C."/>
            <person name="Till R."/>
            <person name="Milner D.S."/>
            <person name="Basford S.M."/>
            <person name="Capeness M.J."/>
            <person name="Fenton A.K."/>
            <person name="Atterbury R.J."/>
            <person name="Harris M.A."/>
            <person name="Sockett R.E."/>
        </authorList>
    </citation>
    <scope>NUCLEOTIDE SEQUENCE [LARGE SCALE GENOMIC DNA]</scope>
    <source>
        <strain evidence="2 3">Tiberius</strain>
    </source>
</reference>
<sequence>MKARNILAGIVFLAANYAIAYPMVGDKVEWTGTVVGTDGTSTDAKGSKEILEQDPTTMKWLVKSWFMVGKWEKMETKYTKKMYTPAKWTEISTTCVARGGVMEDVTVPAGTYSTCKFTKTHDVLDKDDDDGTTTMWWGDVPFGVVKVVHTGEKGTKTIELSTVTLGQ</sequence>
<dbReference type="Proteomes" id="UP000010074">
    <property type="component" value="Chromosome"/>
</dbReference>
<evidence type="ECO:0000313" key="2">
    <source>
        <dbReference type="EMBL" id="AFY03273.1"/>
    </source>
</evidence>
<dbReference type="OrthoDB" id="5292992at2"/>
<gene>
    <name evidence="2" type="ORF">Bdt_3598</name>
</gene>
<feature type="signal peptide" evidence="1">
    <location>
        <begin position="1"/>
        <end position="20"/>
    </location>
</feature>
<protein>
    <recommendedName>
        <fullName evidence="4">DUF5666 domain-containing protein</fullName>
    </recommendedName>
</protein>
<dbReference type="RefSeq" id="WP_015092680.1">
    <property type="nucleotide sequence ID" value="NC_019567.1"/>
</dbReference>
<proteinExistence type="predicted"/>
<evidence type="ECO:0000313" key="3">
    <source>
        <dbReference type="Proteomes" id="UP000010074"/>
    </source>
</evidence>
<feature type="chain" id="PRO_5003915828" description="DUF5666 domain-containing protein" evidence="1">
    <location>
        <begin position="21"/>
        <end position="167"/>
    </location>
</feature>
<accession>K7YZT8</accession>
<dbReference type="AlphaFoldDB" id="K7YZT8"/>
<dbReference type="STRING" id="1069642.Bdt_3598"/>
<dbReference type="EMBL" id="CP002930">
    <property type="protein sequence ID" value="AFY03273.1"/>
    <property type="molecule type" value="Genomic_DNA"/>
</dbReference>
<evidence type="ECO:0008006" key="4">
    <source>
        <dbReference type="Google" id="ProtNLM"/>
    </source>
</evidence>
<name>K7YZT8_BDEBC</name>
<organism evidence="2 3">
    <name type="scientific">Bdellovibrio bacteriovorus str. Tiberius</name>
    <dbReference type="NCBI Taxonomy" id="1069642"/>
    <lineage>
        <taxon>Bacteria</taxon>
        <taxon>Pseudomonadati</taxon>
        <taxon>Bdellovibrionota</taxon>
        <taxon>Bdellovibrionia</taxon>
        <taxon>Bdellovibrionales</taxon>
        <taxon>Pseudobdellovibrionaceae</taxon>
        <taxon>Bdellovibrio</taxon>
    </lineage>
</organism>
<dbReference type="PATRIC" id="fig|1069642.3.peg.3560"/>